<evidence type="ECO:0000313" key="1">
    <source>
        <dbReference type="EMBL" id="JAG01957.1"/>
    </source>
</evidence>
<dbReference type="InterPro" id="IPR001680">
    <property type="entry name" value="WD40_rpt"/>
</dbReference>
<protein>
    <submittedName>
        <fullName evidence="1">DDB1-and CUL4-associated factor 13</fullName>
    </submittedName>
</protein>
<dbReference type="InterPro" id="IPR036322">
    <property type="entry name" value="WD40_repeat_dom_sf"/>
</dbReference>
<proteinExistence type="predicted"/>
<accession>A0A0A9W0K3</accession>
<reference evidence="1" key="2">
    <citation type="submission" date="2014-07" db="EMBL/GenBank/DDBJ databases">
        <authorList>
            <person name="Hull J."/>
        </authorList>
    </citation>
    <scope>NUCLEOTIDE SEQUENCE</scope>
</reference>
<dbReference type="GO" id="GO:0032040">
    <property type="term" value="C:small-subunit processome"/>
    <property type="evidence" value="ECO:0007669"/>
    <property type="project" value="TreeGrafter"/>
</dbReference>
<name>A0A0A9W0K3_LYGHE</name>
<dbReference type="PANTHER" id="PTHR22851">
    <property type="entry name" value="U3 SMALL NUCLEOLAR RNA U3 SNORNA ASSOCIATED PROTEIN"/>
    <property type="match status" value="1"/>
</dbReference>
<dbReference type="AlphaFoldDB" id="A0A0A9W0K3"/>
<dbReference type="InterPro" id="IPR015943">
    <property type="entry name" value="WD40/YVTN_repeat-like_dom_sf"/>
</dbReference>
<dbReference type="SUPFAM" id="SSF50978">
    <property type="entry name" value="WD40 repeat-like"/>
    <property type="match status" value="1"/>
</dbReference>
<dbReference type="Pfam" id="PF00400">
    <property type="entry name" value="WD40"/>
    <property type="match status" value="2"/>
</dbReference>
<gene>
    <name evidence="1" type="primary">Dcaf13</name>
    <name evidence="1" type="ORF">CM83_101364</name>
</gene>
<organism evidence="1">
    <name type="scientific">Lygus hesperus</name>
    <name type="common">Western plant bug</name>
    <dbReference type="NCBI Taxonomy" id="30085"/>
    <lineage>
        <taxon>Eukaryota</taxon>
        <taxon>Metazoa</taxon>
        <taxon>Ecdysozoa</taxon>
        <taxon>Arthropoda</taxon>
        <taxon>Hexapoda</taxon>
        <taxon>Insecta</taxon>
        <taxon>Pterygota</taxon>
        <taxon>Neoptera</taxon>
        <taxon>Paraneoptera</taxon>
        <taxon>Hemiptera</taxon>
        <taxon>Heteroptera</taxon>
        <taxon>Panheteroptera</taxon>
        <taxon>Cimicomorpha</taxon>
        <taxon>Miridae</taxon>
        <taxon>Mirini</taxon>
        <taxon>Lygus</taxon>
    </lineage>
</organism>
<dbReference type="Gene3D" id="2.130.10.10">
    <property type="entry name" value="YVTN repeat-like/Quinoprotein amine dehydrogenase"/>
    <property type="match status" value="1"/>
</dbReference>
<dbReference type="PANTHER" id="PTHR22851:SF0">
    <property type="entry name" value="DDB1- AND CUL4-ASSOCIATED FACTOR 13"/>
    <property type="match status" value="1"/>
</dbReference>
<sequence>MFSKPLVYSYDGYRDSVYCITRIPNYPTIIASGDASGTSHIFDLTSKKNICNGSGFTDEVTDIATNPQGNVLLMSGMDGRIGLYNIENMLQKTTQRWETEDDVVCSDTEWRSCLIKSYHSERSYHCIDHHQSEPIYASGGPSVDIFTYEHTEPIHTLRWCDDQVRSVKFNRIDTNILLSSS</sequence>
<dbReference type="EMBL" id="GBHO01041647">
    <property type="protein sequence ID" value="JAG01957.1"/>
    <property type="molecule type" value="Transcribed_RNA"/>
</dbReference>
<reference evidence="1" key="1">
    <citation type="journal article" date="2014" name="PLoS ONE">
        <title>Transcriptome-Based Identification of ABC Transporters in the Western Tarnished Plant Bug Lygus hesperus.</title>
        <authorList>
            <person name="Hull J.J."/>
            <person name="Chaney K."/>
            <person name="Geib S.M."/>
            <person name="Fabrick J.A."/>
            <person name="Brent C.S."/>
            <person name="Walsh D."/>
            <person name="Lavine L.C."/>
        </authorList>
    </citation>
    <scope>NUCLEOTIDE SEQUENCE</scope>
</reference>
<dbReference type="InterPro" id="IPR051733">
    <property type="entry name" value="WD_repeat_DCAF13/WDSOF1"/>
</dbReference>
<dbReference type="GO" id="GO:0000462">
    <property type="term" value="P:maturation of SSU-rRNA from tricistronic rRNA transcript (SSU-rRNA, 5.8S rRNA, LSU-rRNA)"/>
    <property type="evidence" value="ECO:0007669"/>
    <property type="project" value="TreeGrafter"/>
</dbReference>
<dbReference type="SMART" id="SM00320">
    <property type="entry name" value="WD40"/>
    <property type="match status" value="2"/>
</dbReference>